<evidence type="ECO:0000256" key="3">
    <source>
        <dbReference type="ARBA" id="ARBA00022448"/>
    </source>
</evidence>
<feature type="transmembrane region" description="Helical" evidence="9">
    <location>
        <begin position="65"/>
        <end position="90"/>
    </location>
</feature>
<name>A0ABP5Q1T8_9MICO</name>
<evidence type="ECO:0000259" key="11">
    <source>
        <dbReference type="Pfam" id="PF16916"/>
    </source>
</evidence>
<comment type="similarity">
    <text evidence="2">Belongs to the cation diffusion facilitator (CDF) transporter (TC 2.A.4) family. SLC30A subfamily.</text>
</comment>
<comment type="caution">
    <text evidence="12">The sequence shown here is derived from an EMBL/GenBank/DDBJ whole genome shotgun (WGS) entry which is preliminary data.</text>
</comment>
<keyword evidence="3" id="KW-0813">Transport</keyword>
<feature type="region of interest" description="Disordered" evidence="8">
    <location>
        <begin position="1"/>
        <end position="57"/>
    </location>
</feature>
<dbReference type="SUPFAM" id="SSF160240">
    <property type="entry name" value="Cation efflux protein cytoplasmic domain-like"/>
    <property type="match status" value="1"/>
</dbReference>
<keyword evidence="13" id="KW-1185">Reference proteome</keyword>
<keyword evidence="5 9" id="KW-1133">Transmembrane helix</keyword>
<evidence type="ECO:0000259" key="10">
    <source>
        <dbReference type="Pfam" id="PF01545"/>
    </source>
</evidence>
<evidence type="ECO:0000256" key="7">
    <source>
        <dbReference type="ARBA" id="ARBA00023136"/>
    </source>
</evidence>
<dbReference type="InterPro" id="IPR050681">
    <property type="entry name" value="CDF/SLC30A"/>
</dbReference>
<evidence type="ECO:0000256" key="4">
    <source>
        <dbReference type="ARBA" id="ARBA00022692"/>
    </source>
</evidence>
<dbReference type="InterPro" id="IPR036837">
    <property type="entry name" value="Cation_efflux_CTD_sf"/>
</dbReference>
<dbReference type="PANTHER" id="PTHR11562">
    <property type="entry name" value="CATION EFFLUX PROTEIN/ ZINC TRANSPORTER"/>
    <property type="match status" value="1"/>
</dbReference>
<protein>
    <submittedName>
        <fullName evidence="12">Cation diffusion facilitator family transporter</fullName>
    </submittedName>
</protein>
<keyword evidence="4 9" id="KW-0812">Transmembrane</keyword>
<keyword evidence="6" id="KW-0406">Ion transport</keyword>
<comment type="subcellular location">
    <subcellularLocation>
        <location evidence="1">Membrane</location>
        <topology evidence="1">Multi-pass membrane protein</topology>
    </subcellularLocation>
</comment>
<dbReference type="NCBIfam" id="TIGR01297">
    <property type="entry name" value="CDF"/>
    <property type="match status" value="1"/>
</dbReference>
<organism evidence="12 13">
    <name type="scientific">Herbiconiux moechotypicola</name>
    <dbReference type="NCBI Taxonomy" id="637393"/>
    <lineage>
        <taxon>Bacteria</taxon>
        <taxon>Bacillati</taxon>
        <taxon>Actinomycetota</taxon>
        <taxon>Actinomycetes</taxon>
        <taxon>Micrococcales</taxon>
        <taxon>Microbacteriaceae</taxon>
        <taxon>Herbiconiux</taxon>
    </lineage>
</organism>
<feature type="domain" description="Cation efflux protein cytoplasmic" evidence="11">
    <location>
        <begin position="264"/>
        <end position="340"/>
    </location>
</feature>
<dbReference type="EMBL" id="BAAAQY010000001">
    <property type="protein sequence ID" value="GAA2223321.1"/>
    <property type="molecule type" value="Genomic_DNA"/>
</dbReference>
<feature type="transmembrane region" description="Helical" evidence="9">
    <location>
        <begin position="102"/>
        <end position="120"/>
    </location>
</feature>
<keyword evidence="7 9" id="KW-0472">Membrane</keyword>
<feature type="domain" description="Cation efflux protein transmembrane" evidence="10">
    <location>
        <begin position="66"/>
        <end position="257"/>
    </location>
</feature>
<feature type="transmembrane region" description="Helical" evidence="9">
    <location>
        <begin position="209"/>
        <end position="227"/>
    </location>
</feature>
<dbReference type="InterPro" id="IPR058533">
    <property type="entry name" value="Cation_efflux_TM"/>
</dbReference>
<dbReference type="InterPro" id="IPR027470">
    <property type="entry name" value="Cation_efflux_CTD"/>
</dbReference>
<dbReference type="Pfam" id="PF16916">
    <property type="entry name" value="ZT_dimer"/>
    <property type="match status" value="1"/>
</dbReference>
<gene>
    <name evidence="12" type="ORF">GCM10009851_03070</name>
</gene>
<feature type="transmembrane region" description="Helical" evidence="9">
    <location>
        <begin position="167"/>
        <end position="188"/>
    </location>
</feature>
<evidence type="ECO:0000256" key="6">
    <source>
        <dbReference type="ARBA" id="ARBA00023065"/>
    </source>
</evidence>
<sequence>MVVMTEHDDPHGHEHDARGCGPARASAHPGSPAHPGTPAPASAEATTGHGHSGHDHGAGANRTRLAIAIAIVATVLVVETVGAFVSGSLSLFADAGHMLSDLIGLIIALVATVVAARPANARHSYGYQRAEVFGALANGIILVGVAAFVTIEAVGRLFSSEAAEVEAPLMLGVAVIGLVANFVSLLILRGGAKSSLNMRGAYLEVLGDLLGSVAVIAAAAVILLTGFEKADAVASLAIAAMIVPRAVSLLRDVAAVLGQTTPASLDVEGIRHHMLAEPGVVAVHDVHVWAITSGRYVFSAHVVVEPAVFERGETGPLLDALGACLSEHFDVEHSTFQIEPAEHARHEADAHD</sequence>
<proteinExistence type="inferred from homology"/>
<evidence type="ECO:0000256" key="8">
    <source>
        <dbReference type="SAM" id="MobiDB-lite"/>
    </source>
</evidence>
<dbReference type="Proteomes" id="UP001500929">
    <property type="component" value="Unassembled WGS sequence"/>
</dbReference>
<evidence type="ECO:0000256" key="2">
    <source>
        <dbReference type="ARBA" id="ARBA00008873"/>
    </source>
</evidence>
<dbReference type="PANTHER" id="PTHR11562:SF17">
    <property type="entry name" value="RE54080P-RELATED"/>
    <property type="match status" value="1"/>
</dbReference>
<dbReference type="InterPro" id="IPR002524">
    <property type="entry name" value="Cation_efflux"/>
</dbReference>
<evidence type="ECO:0000313" key="12">
    <source>
        <dbReference type="EMBL" id="GAA2223321.1"/>
    </source>
</evidence>
<feature type="transmembrane region" description="Helical" evidence="9">
    <location>
        <begin position="132"/>
        <end position="155"/>
    </location>
</feature>
<evidence type="ECO:0000256" key="9">
    <source>
        <dbReference type="SAM" id="Phobius"/>
    </source>
</evidence>
<evidence type="ECO:0000256" key="5">
    <source>
        <dbReference type="ARBA" id="ARBA00022989"/>
    </source>
</evidence>
<evidence type="ECO:0000313" key="13">
    <source>
        <dbReference type="Proteomes" id="UP001500929"/>
    </source>
</evidence>
<dbReference type="Gene3D" id="1.20.1510.10">
    <property type="entry name" value="Cation efflux protein transmembrane domain"/>
    <property type="match status" value="1"/>
</dbReference>
<accession>A0ABP5Q1T8</accession>
<dbReference type="InterPro" id="IPR027469">
    <property type="entry name" value="Cation_efflux_TMD_sf"/>
</dbReference>
<dbReference type="Pfam" id="PF01545">
    <property type="entry name" value="Cation_efflux"/>
    <property type="match status" value="1"/>
</dbReference>
<feature type="compositionally biased region" description="Basic and acidic residues" evidence="8">
    <location>
        <begin position="1"/>
        <end position="18"/>
    </location>
</feature>
<dbReference type="SUPFAM" id="SSF161111">
    <property type="entry name" value="Cation efflux protein transmembrane domain-like"/>
    <property type="match status" value="1"/>
</dbReference>
<reference evidence="13" key="1">
    <citation type="journal article" date="2019" name="Int. J. Syst. Evol. Microbiol.">
        <title>The Global Catalogue of Microorganisms (GCM) 10K type strain sequencing project: providing services to taxonomists for standard genome sequencing and annotation.</title>
        <authorList>
            <consortium name="The Broad Institute Genomics Platform"/>
            <consortium name="The Broad Institute Genome Sequencing Center for Infectious Disease"/>
            <person name="Wu L."/>
            <person name="Ma J."/>
        </authorList>
    </citation>
    <scope>NUCLEOTIDE SEQUENCE [LARGE SCALE GENOMIC DNA]</scope>
    <source>
        <strain evidence="13">JCM 16117</strain>
    </source>
</reference>
<evidence type="ECO:0000256" key="1">
    <source>
        <dbReference type="ARBA" id="ARBA00004141"/>
    </source>
</evidence>